<keyword evidence="14" id="KW-0472">Membrane</keyword>
<dbReference type="InterPro" id="IPR001509">
    <property type="entry name" value="Epimerase_deHydtase"/>
</dbReference>
<dbReference type="FunFam" id="3.40.50.720:FF:000085">
    <property type="entry name" value="Dihydroflavonol reductase"/>
    <property type="match status" value="1"/>
</dbReference>
<dbReference type="AlphaFoldDB" id="A0A2U1MZE7"/>
<comment type="pathway">
    <text evidence="1">Pigment biosynthesis; anthocyanin biosynthesis.</text>
</comment>
<dbReference type="Proteomes" id="UP000245207">
    <property type="component" value="Unassembled WGS sequence"/>
</dbReference>
<comment type="similarity">
    <text evidence="5">Belongs to the NAD(P)-dependent epimerase/dehydratase family. Dihydroflavonol-4-reductase subfamily.</text>
</comment>
<proteinExistence type="inferred from homology"/>
<evidence type="ECO:0000256" key="13">
    <source>
        <dbReference type="ARBA" id="ARBA00049132"/>
    </source>
</evidence>
<feature type="transmembrane region" description="Helical" evidence="14">
    <location>
        <begin position="12"/>
        <end position="30"/>
    </location>
</feature>
<dbReference type="Gene3D" id="3.40.50.720">
    <property type="entry name" value="NAD(P)-binding Rossmann-like Domain"/>
    <property type="match status" value="1"/>
</dbReference>
<protein>
    <recommendedName>
        <fullName evidence="9">Dihydroflavonol 4-reductase</fullName>
        <ecNumber evidence="8">1.1.1.219</ecNumber>
        <ecNumber evidence="7">1.1.1.234</ecNumber>
    </recommendedName>
    <alternativeName>
        <fullName evidence="11">Dihydrokaempferol 4-reductase</fullName>
    </alternativeName>
    <alternativeName>
        <fullName evidence="10">Flavanone 4-reductase</fullName>
    </alternativeName>
</protein>
<dbReference type="InterPro" id="IPR050425">
    <property type="entry name" value="NAD(P)_dehydrat-like"/>
</dbReference>
<feature type="domain" description="NAD-dependent epimerase/dehydratase" evidence="15">
    <location>
        <begin position="198"/>
        <end position="399"/>
    </location>
</feature>
<feature type="transmembrane region" description="Helical" evidence="14">
    <location>
        <begin position="110"/>
        <end position="137"/>
    </location>
</feature>
<dbReference type="OrthoDB" id="2735536at2759"/>
<comment type="function">
    <text evidence="6">Bifunctional enzyme involved in flavonoid metabolism.</text>
</comment>
<keyword evidence="4" id="KW-0284">Flavonoid biosynthesis</keyword>
<evidence type="ECO:0000256" key="14">
    <source>
        <dbReference type="SAM" id="Phobius"/>
    </source>
</evidence>
<evidence type="ECO:0000256" key="12">
    <source>
        <dbReference type="ARBA" id="ARBA00048870"/>
    </source>
</evidence>
<evidence type="ECO:0000256" key="2">
    <source>
        <dbReference type="ARBA" id="ARBA00022857"/>
    </source>
</evidence>
<evidence type="ECO:0000256" key="11">
    <source>
        <dbReference type="ARBA" id="ARBA00042831"/>
    </source>
</evidence>
<reference evidence="16 17" key="1">
    <citation type="journal article" date="2018" name="Mol. Plant">
        <title>The genome of Artemisia annua provides insight into the evolution of Asteraceae family and artemisinin biosynthesis.</title>
        <authorList>
            <person name="Shen Q."/>
            <person name="Zhang L."/>
            <person name="Liao Z."/>
            <person name="Wang S."/>
            <person name="Yan T."/>
            <person name="Shi P."/>
            <person name="Liu M."/>
            <person name="Fu X."/>
            <person name="Pan Q."/>
            <person name="Wang Y."/>
            <person name="Lv Z."/>
            <person name="Lu X."/>
            <person name="Zhang F."/>
            <person name="Jiang W."/>
            <person name="Ma Y."/>
            <person name="Chen M."/>
            <person name="Hao X."/>
            <person name="Li L."/>
            <person name="Tang Y."/>
            <person name="Lv G."/>
            <person name="Zhou Y."/>
            <person name="Sun X."/>
            <person name="Brodelius P.E."/>
            <person name="Rose J.K.C."/>
            <person name="Tang K."/>
        </authorList>
    </citation>
    <scope>NUCLEOTIDE SEQUENCE [LARGE SCALE GENOMIC DNA]</scope>
    <source>
        <strain evidence="17">cv. Huhao1</strain>
        <tissue evidence="16">Leaf</tissue>
    </source>
</reference>
<dbReference type="STRING" id="35608.A0A2U1MZE7"/>
<evidence type="ECO:0000256" key="10">
    <source>
        <dbReference type="ARBA" id="ARBA00042087"/>
    </source>
</evidence>
<keyword evidence="14" id="KW-0812">Transmembrane</keyword>
<evidence type="ECO:0000256" key="3">
    <source>
        <dbReference type="ARBA" id="ARBA00023002"/>
    </source>
</evidence>
<dbReference type="InterPro" id="IPR036291">
    <property type="entry name" value="NAD(P)-bd_dom_sf"/>
</dbReference>
<evidence type="ECO:0000256" key="9">
    <source>
        <dbReference type="ARBA" id="ARBA00039963"/>
    </source>
</evidence>
<dbReference type="Pfam" id="PF01370">
    <property type="entry name" value="Epimerase"/>
    <property type="match status" value="1"/>
</dbReference>
<evidence type="ECO:0000259" key="15">
    <source>
        <dbReference type="Pfam" id="PF01370"/>
    </source>
</evidence>
<dbReference type="EC" id="1.1.1.234" evidence="7"/>
<comment type="caution">
    <text evidence="16">The sequence shown here is derived from an EMBL/GenBank/DDBJ whole genome shotgun (WGS) entry which is preliminary data.</text>
</comment>
<evidence type="ECO:0000256" key="4">
    <source>
        <dbReference type="ARBA" id="ARBA00023241"/>
    </source>
</evidence>
<sequence>MGKEVARIAHYSAMILMLLVVSAAGRLFHYDDVESVSDGLARRHEESFLRFKGMDSSDEQCQQMYGFLPCSSNLPGHIFLIVIYEYLLYQGESYAGVSGLLSSNEETQEYVITGVGLLAGSSILLLTVLWGICLICAQKPYYDVKADSRDNNNLLQRLTGSGIHTDSETCDHAKIMLFSVTFYTLTSATSSRKDLSYLTNLPRASERLKIFDADLSKPETFEAPIKGCIGVFHVAHPMDFASKESEQVITEKSIKASLGILQACIDSKTVKKVVYTSSVSAILFTGKKHTEVIGEETWSNIEYIRTYQKQGAWYHISKTLTEKATLEFAEKEGLDVVTILPPFIHGPFLGPHCPGSVRTAMAMIFGDTETYKILLKAPFVHVDDVASAHIHLLEYPNAKGRYICS</sequence>
<dbReference type="EMBL" id="PKPP01003989">
    <property type="protein sequence ID" value="PWA66641.1"/>
    <property type="molecule type" value="Genomic_DNA"/>
</dbReference>
<keyword evidence="14" id="KW-1133">Transmembrane helix</keyword>
<dbReference type="GO" id="GO:0009813">
    <property type="term" value="P:flavonoid biosynthetic process"/>
    <property type="evidence" value="ECO:0007669"/>
    <property type="project" value="UniProtKB-KW"/>
</dbReference>
<evidence type="ECO:0000256" key="7">
    <source>
        <dbReference type="ARBA" id="ARBA00039055"/>
    </source>
</evidence>
<name>A0A2U1MZE7_ARTAN</name>
<evidence type="ECO:0000313" key="16">
    <source>
        <dbReference type="EMBL" id="PWA66641.1"/>
    </source>
</evidence>
<comment type="catalytic activity">
    <reaction evidence="12">
        <text>(2S)-flavan-4-ol + NADP(+) = (2S)-flavanone + NADPH + H(+)</text>
        <dbReference type="Rhea" id="RHEA:11228"/>
        <dbReference type="ChEBI" id="CHEBI:15378"/>
        <dbReference type="ChEBI" id="CHEBI:15605"/>
        <dbReference type="ChEBI" id="CHEBI:15606"/>
        <dbReference type="ChEBI" id="CHEBI:57783"/>
        <dbReference type="ChEBI" id="CHEBI:58349"/>
        <dbReference type="EC" id="1.1.1.234"/>
    </reaction>
</comment>
<evidence type="ECO:0000256" key="1">
    <source>
        <dbReference type="ARBA" id="ARBA00004935"/>
    </source>
</evidence>
<dbReference type="GO" id="GO:0047890">
    <property type="term" value="F:flavanone 4-reductase activity"/>
    <property type="evidence" value="ECO:0007669"/>
    <property type="project" value="UniProtKB-EC"/>
</dbReference>
<organism evidence="16 17">
    <name type="scientific">Artemisia annua</name>
    <name type="common">Sweet wormwood</name>
    <dbReference type="NCBI Taxonomy" id="35608"/>
    <lineage>
        <taxon>Eukaryota</taxon>
        <taxon>Viridiplantae</taxon>
        <taxon>Streptophyta</taxon>
        <taxon>Embryophyta</taxon>
        <taxon>Tracheophyta</taxon>
        <taxon>Spermatophyta</taxon>
        <taxon>Magnoliopsida</taxon>
        <taxon>eudicotyledons</taxon>
        <taxon>Gunneridae</taxon>
        <taxon>Pentapetalae</taxon>
        <taxon>asterids</taxon>
        <taxon>campanulids</taxon>
        <taxon>Asterales</taxon>
        <taxon>Asteraceae</taxon>
        <taxon>Asteroideae</taxon>
        <taxon>Anthemideae</taxon>
        <taxon>Artemisiinae</taxon>
        <taxon>Artemisia</taxon>
    </lineage>
</organism>
<accession>A0A2U1MZE7</accession>
<evidence type="ECO:0000313" key="17">
    <source>
        <dbReference type="Proteomes" id="UP000245207"/>
    </source>
</evidence>
<evidence type="ECO:0000256" key="5">
    <source>
        <dbReference type="ARBA" id="ARBA00023445"/>
    </source>
</evidence>
<dbReference type="PANTHER" id="PTHR10366:SF563">
    <property type="entry name" value="CINNAMOYL-COA REDUCTASE 16"/>
    <property type="match status" value="1"/>
</dbReference>
<dbReference type="PANTHER" id="PTHR10366">
    <property type="entry name" value="NAD DEPENDENT EPIMERASE/DEHYDRATASE"/>
    <property type="match status" value="1"/>
</dbReference>
<dbReference type="SUPFAM" id="SSF51735">
    <property type="entry name" value="NAD(P)-binding Rossmann-fold domains"/>
    <property type="match status" value="1"/>
</dbReference>
<keyword evidence="17" id="KW-1185">Reference proteome</keyword>
<keyword evidence="3" id="KW-0560">Oxidoreductase</keyword>
<comment type="catalytic activity">
    <reaction evidence="13">
        <text>a (2R,3S,4S)-leucoanthocyanidin + NADP(+) = a (2R,3R)-dihydroflavonol + NADPH + H(+)</text>
        <dbReference type="Rhea" id="RHEA:54444"/>
        <dbReference type="ChEBI" id="CHEBI:15378"/>
        <dbReference type="ChEBI" id="CHEBI:57783"/>
        <dbReference type="ChEBI" id="CHEBI:58349"/>
        <dbReference type="ChEBI" id="CHEBI:138176"/>
        <dbReference type="ChEBI" id="CHEBI:138188"/>
        <dbReference type="EC" id="1.1.1.219"/>
    </reaction>
</comment>
<dbReference type="GO" id="GO:0045552">
    <property type="term" value="F:dihydroflavanol 4-reductase activity"/>
    <property type="evidence" value="ECO:0007669"/>
    <property type="project" value="UniProtKB-EC"/>
</dbReference>
<evidence type="ECO:0000256" key="8">
    <source>
        <dbReference type="ARBA" id="ARBA00039057"/>
    </source>
</evidence>
<gene>
    <name evidence="16" type="ORF">CTI12_AA325760</name>
</gene>
<keyword evidence="2" id="KW-0521">NADP</keyword>
<dbReference type="EC" id="1.1.1.219" evidence="8"/>
<evidence type="ECO:0000256" key="6">
    <source>
        <dbReference type="ARBA" id="ARBA00037100"/>
    </source>
</evidence>